<sequence>MTHTARINYSQLAPTAFRNLYQLSSGLRRDLLGHRLVDLVLLRVSQINGCAYCIDMHWRDLIKMEADPRHLNAVAGWREAPFFDERERAALEWAELVTNVPHTDPSDEAFARLRKQFSDEEIAELGFVIVTITAWNLLNVSFRNPVPEKV</sequence>
<protein>
    <submittedName>
        <fullName evidence="2">Carboxymuconolactone decarboxylase family protein</fullName>
    </submittedName>
</protein>
<reference evidence="2 3" key="1">
    <citation type="submission" date="2018-08" db="EMBL/GenBank/DDBJ databases">
        <title>Paraburkholderia sp. DHOM06 isolated from forest soil.</title>
        <authorList>
            <person name="Gao Z.-H."/>
            <person name="Qiu L.-H."/>
        </authorList>
    </citation>
    <scope>NUCLEOTIDE SEQUENCE [LARGE SCALE GENOMIC DNA]</scope>
    <source>
        <strain evidence="2 3">DHOM06</strain>
    </source>
</reference>
<accession>A0A3D8K232</accession>
<dbReference type="NCBIfam" id="TIGR00778">
    <property type="entry name" value="ahpD_dom"/>
    <property type="match status" value="1"/>
</dbReference>
<dbReference type="EMBL" id="QRGA01000006">
    <property type="protein sequence ID" value="RDU98631.1"/>
    <property type="molecule type" value="Genomic_DNA"/>
</dbReference>
<proteinExistence type="predicted"/>
<feature type="domain" description="Carboxymuconolactone decarboxylase-like" evidence="1">
    <location>
        <begin position="15"/>
        <end position="95"/>
    </location>
</feature>
<keyword evidence="3" id="KW-1185">Reference proteome</keyword>
<dbReference type="Gene3D" id="1.20.1290.10">
    <property type="entry name" value="AhpD-like"/>
    <property type="match status" value="1"/>
</dbReference>
<dbReference type="InterPro" id="IPR004675">
    <property type="entry name" value="AhpD_core"/>
</dbReference>
<dbReference type="PANTHER" id="PTHR34846">
    <property type="entry name" value="4-CARBOXYMUCONOLACTONE DECARBOXYLASE FAMILY PROTEIN (AFU_ORTHOLOGUE AFUA_6G11590)"/>
    <property type="match status" value="1"/>
</dbReference>
<comment type="caution">
    <text evidence="2">The sequence shown here is derived from an EMBL/GenBank/DDBJ whole genome shotgun (WGS) entry which is preliminary data.</text>
</comment>
<dbReference type="Proteomes" id="UP000256838">
    <property type="component" value="Unassembled WGS sequence"/>
</dbReference>
<dbReference type="Pfam" id="PF02627">
    <property type="entry name" value="CMD"/>
    <property type="match status" value="1"/>
</dbReference>
<evidence type="ECO:0000313" key="2">
    <source>
        <dbReference type="EMBL" id="RDU98631.1"/>
    </source>
</evidence>
<name>A0A3D8K232_9BURK</name>
<dbReference type="OrthoDB" id="9801997at2"/>
<dbReference type="InterPro" id="IPR029032">
    <property type="entry name" value="AhpD-like"/>
</dbReference>
<dbReference type="AlphaFoldDB" id="A0A3D8K232"/>
<dbReference type="SUPFAM" id="SSF69118">
    <property type="entry name" value="AhpD-like"/>
    <property type="match status" value="1"/>
</dbReference>
<dbReference type="PANTHER" id="PTHR34846:SF10">
    <property type="entry name" value="CYTOPLASMIC PROTEIN"/>
    <property type="match status" value="1"/>
</dbReference>
<dbReference type="InterPro" id="IPR003779">
    <property type="entry name" value="CMD-like"/>
</dbReference>
<evidence type="ECO:0000259" key="1">
    <source>
        <dbReference type="Pfam" id="PF02627"/>
    </source>
</evidence>
<organism evidence="2 3">
    <name type="scientific">Trinickia dinghuensis</name>
    <dbReference type="NCBI Taxonomy" id="2291023"/>
    <lineage>
        <taxon>Bacteria</taxon>
        <taxon>Pseudomonadati</taxon>
        <taxon>Pseudomonadota</taxon>
        <taxon>Betaproteobacteria</taxon>
        <taxon>Burkholderiales</taxon>
        <taxon>Burkholderiaceae</taxon>
        <taxon>Trinickia</taxon>
    </lineage>
</organism>
<evidence type="ECO:0000313" key="3">
    <source>
        <dbReference type="Proteomes" id="UP000256838"/>
    </source>
</evidence>
<dbReference type="RefSeq" id="WP_115533447.1">
    <property type="nucleotide sequence ID" value="NZ_QRGA01000006.1"/>
</dbReference>
<dbReference type="GO" id="GO:0051920">
    <property type="term" value="F:peroxiredoxin activity"/>
    <property type="evidence" value="ECO:0007669"/>
    <property type="project" value="InterPro"/>
</dbReference>
<gene>
    <name evidence="2" type="ORF">DWV00_10110</name>
</gene>